<feature type="compositionally biased region" description="Basic and acidic residues" evidence="2">
    <location>
        <begin position="17"/>
        <end position="35"/>
    </location>
</feature>
<reference evidence="4" key="1">
    <citation type="journal article" date="2020" name="Stud. Mycol.">
        <title>101 Dothideomycetes genomes: A test case for predicting lifestyles and emergence of pathogens.</title>
        <authorList>
            <person name="Haridas S."/>
            <person name="Albert R."/>
            <person name="Binder M."/>
            <person name="Bloem J."/>
            <person name="LaButti K."/>
            <person name="Salamov A."/>
            <person name="Andreopoulos B."/>
            <person name="Baker S."/>
            <person name="Barry K."/>
            <person name="Bills G."/>
            <person name="Bluhm B."/>
            <person name="Cannon C."/>
            <person name="Castanera R."/>
            <person name="Culley D."/>
            <person name="Daum C."/>
            <person name="Ezra D."/>
            <person name="Gonzalez J."/>
            <person name="Henrissat B."/>
            <person name="Kuo A."/>
            <person name="Liang C."/>
            <person name="Lipzen A."/>
            <person name="Lutzoni F."/>
            <person name="Magnuson J."/>
            <person name="Mondo S."/>
            <person name="Nolan M."/>
            <person name="Ohm R."/>
            <person name="Pangilinan J."/>
            <person name="Park H.-J."/>
            <person name="Ramirez L."/>
            <person name="Alfaro M."/>
            <person name="Sun H."/>
            <person name="Tritt A."/>
            <person name="Yoshinaga Y."/>
            <person name="Zwiers L.-H."/>
            <person name="Turgeon B."/>
            <person name="Goodwin S."/>
            <person name="Spatafora J."/>
            <person name="Crous P."/>
            <person name="Grigoriev I."/>
        </authorList>
    </citation>
    <scope>NUCLEOTIDE SEQUENCE [LARGE SCALE GENOMIC DNA]</scope>
    <source>
        <strain evidence="4">CECT 20119</strain>
    </source>
</reference>
<dbReference type="OrthoDB" id="10370004at2759"/>
<feature type="region of interest" description="Disordered" evidence="2">
    <location>
        <begin position="429"/>
        <end position="480"/>
    </location>
</feature>
<evidence type="ECO:0000313" key="4">
    <source>
        <dbReference type="Proteomes" id="UP000799538"/>
    </source>
</evidence>
<evidence type="ECO:0000256" key="2">
    <source>
        <dbReference type="SAM" id="MobiDB-lite"/>
    </source>
</evidence>
<feature type="region of interest" description="Disordered" evidence="2">
    <location>
        <begin position="1"/>
        <end position="71"/>
    </location>
</feature>
<protein>
    <submittedName>
        <fullName evidence="3">Uncharacterized protein</fullName>
    </submittedName>
</protein>
<dbReference type="AlphaFoldDB" id="A0A6A6GN41"/>
<feature type="compositionally biased region" description="Polar residues" evidence="2">
    <location>
        <begin position="47"/>
        <end position="57"/>
    </location>
</feature>
<feature type="compositionally biased region" description="Polar residues" evidence="2">
    <location>
        <begin position="440"/>
        <end position="478"/>
    </location>
</feature>
<gene>
    <name evidence="3" type="ORF">BDZ85DRAFT_279056</name>
</gene>
<keyword evidence="1" id="KW-0175">Coiled coil</keyword>
<accession>A0A6A6GN41</accession>
<name>A0A6A6GN41_9PEZI</name>
<feature type="compositionally biased region" description="Low complexity" evidence="2">
    <location>
        <begin position="195"/>
        <end position="204"/>
    </location>
</feature>
<feature type="coiled-coil region" evidence="1">
    <location>
        <begin position="360"/>
        <end position="418"/>
    </location>
</feature>
<feature type="region of interest" description="Disordered" evidence="2">
    <location>
        <begin position="114"/>
        <end position="143"/>
    </location>
</feature>
<feature type="region of interest" description="Disordered" evidence="2">
    <location>
        <begin position="708"/>
        <end position="728"/>
    </location>
</feature>
<evidence type="ECO:0000256" key="1">
    <source>
        <dbReference type="SAM" id="Coils"/>
    </source>
</evidence>
<dbReference type="Proteomes" id="UP000799538">
    <property type="component" value="Unassembled WGS sequence"/>
</dbReference>
<feature type="compositionally biased region" description="Basic and acidic residues" evidence="2">
    <location>
        <begin position="58"/>
        <end position="70"/>
    </location>
</feature>
<feature type="region of interest" description="Disordered" evidence="2">
    <location>
        <begin position="549"/>
        <end position="583"/>
    </location>
</feature>
<sequence length="813" mass="91183">MSTTAPTGNGDGDSQPEQERNVEEHTSGSEGRDMDQEQDDVDEDHIPNQQPRVQQNDEMLRPDVYEEARPPWRLTWDYTPGQTGVSLDNGMLPPLAIATDDGEIYHNRRSFLYPGSNKRDHRRDTERRNSMLGDVMTPDDLSPTIDAHRPETFDWSDEADHVSPTGYRRGSVADMFATATGEDRVSTEAGSDAVTTNTTNGNEESNTDPSGDFDSAPAQHLDEAEEPEPTPDPLSPGHAAYLARQRELLNDKAQVDTGERPAVHPATTEEGQTIARRYHREYSSRIEIWRQEVLKRDAEIDRIKQESQLEGREWEKEFAIQAEELRDAKAQGTILRSQLCRAEAMINADHRRADQLEVQRTAADQRAEYANKQVEKLKKDLARAASKEKALEHLPLEITKLQDENASLKQQLEAKAQVPNHFNTVQINTVQQDDNRESSESSQNSHGNENEQDNSTSTNNTARPKAIDNTNNTANPSPLSKDEYISKLEQDLKACKSHGASLELLLSQNTSAKSNSDPNSNPNNMDTIKQENSHLKQRIAELENHIKDLTASNPTAPPRDSSGAADGSGEEEEDPCPRCNLSKSEWDDQLDEIDNYAHDLNQSRQEAALFKSQLVELGKQRERELGALARSMPLAVSTSPIAGERVESVAAERLVGELQSQLEEAWGVHADLRRELEEKVVGDAEERVRVAQLESDLARERERIVRMSTRRSAPAVAPAATSGDEPGTLRERVERAKAGHRHRLEGLEEKRRRDELAAGLQEDSEVEEMRALRMYWSREFGIEFLVDNGGKLWETIPLATELKGDRGKRVAAW</sequence>
<dbReference type="EMBL" id="ML992502">
    <property type="protein sequence ID" value="KAF2227162.1"/>
    <property type="molecule type" value="Genomic_DNA"/>
</dbReference>
<proteinExistence type="predicted"/>
<keyword evidence="4" id="KW-1185">Reference proteome</keyword>
<evidence type="ECO:0000313" key="3">
    <source>
        <dbReference type="EMBL" id="KAF2227162.1"/>
    </source>
</evidence>
<feature type="region of interest" description="Disordered" evidence="2">
    <location>
        <begin position="180"/>
        <end position="238"/>
    </location>
</feature>
<organism evidence="3 4">
    <name type="scientific">Elsinoe ampelina</name>
    <dbReference type="NCBI Taxonomy" id="302913"/>
    <lineage>
        <taxon>Eukaryota</taxon>
        <taxon>Fungi</taxon>
        <taxon>Dikarya</taxon>
        <taxon>Ascomycota</taxon>
        <taxon>Pezizomycotina</taxon>
        <taxon>Dothideomycetes</taxon>
        <taxon>Dothideomycetidae</taxon>
        <taxon>Myriangiales</taxon>
        <taxon>Elsinoaceae</taxon>
        <taxon>Elsinoe</taxon>
    </lineage>
</organism>